<keyword evidence="2" id="KW-1185">Reference proteome</keyword>
<dbReference type="GO" id="GO:0005739">
    <property type="term" value="C:mitochondrion"/>
    <property type="evidence" value="ECO:0007669"/>
    <property type="project" value="GOC"/>
</dbReference>
<name>A0A0J0XPT0_9TREE</name>
<dbReference type="GO" id="GO:0007008">
    <property type="term" value="P:outer mitochondrial membrane organization"/>
    <property type="evidence" value="ECO:0007669"/>
    <property type="project" value="InterPro"/>
</dbReference>
<dbReference type="GeneID" id="28987943"/>
<gene>
    <name evidence="1" type="ORF">CC85DRAFT_68259</name>
</gene>
<protein>
    <submittedName>
        <fullName evidence="1">Uncharacterized protein</fullName>
    </submittedName>
</protein>
<proteinExistence type="predicted"/>
<dbReference type="InterPro" id="IPR035195">
    <property type="entry name" value="Emr1"/>
</dbReference>
<reference evidence="1 2" key="1">
    <citation type="submission" date="2015-03" db="EMBL/GenBank/DDBJ databases">
        <title>Genomics and transcriptomics of the oil-accumulating basidiomycete yeast T. oleaginosus allow insights into substrate utilization and the diverse evolutionary trajectories of mating systems in fungi.</title>
        <authorList>
            <consortium name="DOE Joint Genome Institute"/>
            <person name="Kourist R."/>
            <person name="Kracht O."/>
            <person name="Bracharz F."/>
            <person name="Lipzen A."/>
            <person name="Nolan M."/>
            <person name="Ohm R."/>
            <person name="Grigoriev I."/>
            <person name="Sun S."/>
            <person name="Heitman J."/>
            <person name="Bruck T."/>
            <person name="Nowrousian M."/>
        </authorList>
    </citation>
    <scope>NUCLEOTIDE SEQUENCE [LARGE SCALE GENOMIC DNA]</scope>
    <source>
        <strain evidence="1 2">IBC0246</strain>
    </source>
</reference>
<dbReference type="OrthoDB" id="2122015at2759"/>
<evidence type="ECO:0000313" key="1">
    <source>
        <dbReference type="EMBL" id="KLT43125.1"/>
    </source>
</evidence>
<sequence length="62" mass="6727">MALPNLRTIFASARSSEEERQLSRATFYKFSAFVASVLVISLIASRNAKDLVPKAAKAVAGR</sequence>
<dbReference type="Pfam" id="PF17237">
    <property type="entry name" value="Emr1"/>
    <property type="match status" value="1"/>
</dbReference>
<dbReference type="Proteomes" id="UP000053611">
    <property type="component" value="Unassembled WGS sequence"/>
</dbReference>
<dbReference type="EMBL" id="KQ087198">
    <property type="protein sequence ID" value="KLT43125.1"/>
    <property type="molecule type" value="Genomic_DNA"/>
</dbReference>
<accession>A0A0J0XPT0</accession>
<organism evidence="1 2">
    <name type="scientific">Cutaneotrichosporon oleaginosum</name>
    <dbReference type="NCBI Taxonomy" id="879819"/>
    <lineage>
        <taxon>Eukaryota</taxon>
        <taxon>Fungi</taxon>
        <taxon>Dikarya</taxon>
        <taxon>Basidiomycota</taxon>
        <taxon>Agaricomycotina</taxon>
        <taxon>Tremellomycetes</taxon>
        <taxon>Trichosporonales</taxon>
        <taxon>Trichosporonaceae</taxon>
        <taxon>Cutaneotrichosporon</taxon>
    </lineage>
</organism>
<dbReference type="RefSeq" id="XP_018279616.1">
    <property type="nucleotide sequence ID" value="XM_018427340.1"/>
</dbReference>
<evidence type="ECO:0000313" key="2">
    <source>
        <dbReference type="Proteomes" id="UP000053611"/>
    </source>
</evidence>
<dbReference type="AlphaFoldDB" id="A0A0J0XPT0"/>